<keyword evidence="3" id="KW-1185">Reference proteome</keyword>
<evidence type="ECO:0000313" key="3">
    <source>
        <dbReference type="Proteomes" id="UP000807353"/>
    </source>
</evidence>
<reference evidence="2" key="1">
    <citation type="submission" date="2020-11" db="EMBL/GenBank/DDBJ databases">
        <authorList>
            <consortium name="DOE Joint Genome Institute"/>
            <person name="Ahrendt S."/>
            <person name="Riley R."/>
            <person name="Andreopoulos W."/>
            <person name="Labutti K."/>
            <person name="Pangilinan J."/>
            <person name="Ruiz-Duenas F.J."/>
            <person name="Barrasa J.M."/>
            <person name="Sanchez-Garcia M."/>
            <person name="Camarero S."/>
            <person name="Miyauchi S."/>
            <person name="Serrano A."/>
            <person name="Linde D."/>
            <person name="Babiker R."/>
            <person name="Drula E."/>
            <person name="Ayuso-Fernandez I."/>
            <person name="Pacheco R."/>
            <person name="Padilla G."/>
            <person name="Ferreira P."/>
            <person name="Barriuso J."/>
            <person name="Kellner H."/>
            <person name="Castanera R."/>
            <person name="Alfaro M."/>
            <person name="Ramirez L."/>
            <person name="Pisabarro A.G."/>
            <person name="Kuo A."/>
            <person name="Tritt A."/>
            <person name="Lipzen A."/>
            <person name="He G."/>
            <person name="Yan M."/>
            <person name="Ng V."/>
            <person name="Cullen D."/>
            <person name="Martin F."/>
            <person name="Rosso M.-N."/>
            <person name="Henrissat B."/>
            <person name="Hibbett D."/>
            <person name="Martinez A.T."/>
            <person name="Grigoriev I.V."/>
        </authorList>
    </citation>
    <scope>NUCLEOTIDE SEQUENCE</scope>
    <source>
        <strain evidence="2">CBS 247.69</strain>
    </source>
</reference>
<dbReference type="EMBL" id="MU150260">
    <property type="protein sequence ID" value="KAF9463696.1"/>
    <property type="molecule type" value="Genomic_DNA"/>
</dbReference>
<feature type="compositionally biased region" description="Polar residues" evidence="1">
    <location>
        <begin position="30"/>
        <end position="41"/>
    </location>
</feature>
<evidence type="ECO:0000256" key="1">
    <source>
        <dbReference type="SAM" id="MobiDB-lite"/>
    </source>
</evidence>
<dbReference type="OrthoDB" id="3166422at2759"/>
<dbReference type="AlphaFoldDB" id="A0A9P5Y9E0"/>
<gene>
    <name evidence="2" type="ORF">BDZ94DRAFT_1235976</name>
</gene>
<dbReference type="CDD" id="cd00201">
    <property type="entry name" value="WW"/>
    <property type="match status" value="1"/>
</dbReference>
<accession>A0A9P5Y9E0</accession>
<proteinExistence type="predicted"/>
<comment type="caution">
    <text evidence="2">The sequence shown here is derived from an EMBL/GenBank/DDBJ whole genome shotgun (WGS) entry which is preliminary data.</text>
</comment>
<evidence type="ECO:0000313" key="2">
    <source>
        <dbReference type="EMBL" id="KAF9463696.1"/>
    </source>
</evidence>
<feature type="region of interest" description="Disordered" evidence="1">
    <location>
        <begin position="29"/>
        <end position="48"/>
    </location>
</feature>
<protein>
    <recommendedName>
        <fullName evidence="4">WW domain-containing protein</fullName>
    </recommendedName>
</protein>
<name>A0A9P5Y9E0_9AGAR</name>
<organism evidence="2 3">
    <name type="scientific">Collybia nuda</name>
    <dbReference type="NCBI Taxonomy" id="64659"/>
    <lineage>
        <taxon>Eukaryota</taxon>
        <taxon>Fungi</taxon>
        <taxon>Dikarya</taxon>
        <taxon>Basidiomycota</taxon>
        <taxon>Agaricomycotina</taxon>
        <taxon>Agaricomycetes</taxon>
        <taxon>Agaricomycetidae</taxon>
        <taxon>Agaricales</taxon>
        <taxon>Tricholomatineae</taxon>
        <taxon>Clitocybaceae</taxon>
        <taxon>Collybia</taxon>
    </lineage>
</organism>
<dbReference type="InterPro" id="IPR001202">
    <property type="entry name" value="WW_dom"/>
</dbReference>
<dbReference type="Gene3D" id="2.20.70.10">
    <property type="match status" value="1"/>
</dbReference>
<sequence>MSLSTYSPGAVGDSPMPFIETATYQRPFASGSSRHAQSSRTPPDPWKEYKHPNGDIYFYNRTLRLITPDDIYDPTTLAFVLEAREDHLQCLESDSSLGKLADDWEMTLSDVSETAAVIRMYSRRLGESYVWTEERGLEFRSPEHFWSHVAEYPSHHDDLPPNTEGAFVQSLMKAKQLITQGEIFPFSATQIDQVIKRYEQLKGLQSEGRNVVPALAWLMGAVMPLDACGKSYTDQDLGDLMKKMRV</sequence>
<evidence type="ECO:0008006" key="4">
    <source>
        <dbReference type="Google" id="ProtNLM"/>
    </source>
</evidence>
<dbReference type="Proteomes" id="UP000807353">
    <property type="component" value="Unassembled WGS sequence"/>
</dbReference>